<protein>
    <recommendedName>
        <fullName evidence="4">Secreted protein</fullName>
    </recommendedName>
</protein>
<sequence>MARSGLLVMLSLSTSHTIIGRMLWVRMRIFVARACTSIAALKLSVDAEFCWEALGIKNRVNYGSMDPSWSARGRYSQCIMNLCSGPGHRVRPEKFVESLDL</sequence>
<evidence type="ECO:0008006" key="4">
    <source>
        <dbReference type="Google" id="ProtNLM"/>
    </source>
</evidence>
<dbReference type="EMBL" id="JBBPBN010000004">
    <property type="protein sequence ID" value="KAK9039550.1"/>
    <property type="molecule type" value="Genomic_DNA"/>
</dbReference>
<accession>A0ABR2TQ00</accession>
<gene>
    <name evidence="2" type="ORF">V6N11_014748</name>
</gene>
<keyword evidence="1" id="KW-0732">Signal</keyword>
<proteinExistence type="predicted"/>
<comment type="caution">
    <text evidence="2">The sequence shown here is derived from an EMBL/GenBank/DDBJ whole genome shotgun (WGS) entry which is preliminary data.</text>
</comment>
<organism evidence="2 3">
    <name type="scientific">Hibiscus sabdariffa</name>
    <name type="common">roselle</name>
    <dbReference type="NCBI Taxonomy" id="183260"/>
    <lineage>
        <taxon>Eukaryota</taxon>
        <taxon>Viridiplantae</taxon>
        <taxon>Streptophyta</taxon>
        <taxon>Embryophyta</taxon>
        <taxon>Tracheophyta</taxon>
        <taxon>Spermatophyta</taxon>
        <taxon>Magnoliopsida</taxon>
        <taxon>eudicotyledons</taxon>
        <taxon>Gunneridae</taxon>
        <taxon>Pentapetalae</taxon>
        <taxon>rosids</taxon>
        <taxon>malvids</taxon>
        <taxon>Malvales</taxon>
        <taxon>Malvaceae</taxon>
        <taxon>Malvoideae</taxon>
        <taxon>Hibiscus</taxon>
    </lineage>
</organism>
<reference evidence="2 3" key="1">
    <citation type="journal article" date="2024" name="G3 (Bethesda)">
        <title>Genome assembly of Hibiscus sabdariffa L. provides insights into metabolisms of medicinal natural products.</title>
        <authorList>
            <person name="Kim T."/>
        </authorList>
    </citation>
    <scope>NUCLEOTIDE SEQUENCE [LARGE SCALE GENOMIC DNA]</scope>
    <source>
        <strain evidence="2">TK-2024</strain>
        <tissue evidence="2">Old leaves</tissue>
    </source>
</reference>
<evidence type="ECO:0000256" key="1">
    <source>
        <dbReference type="SAM" id="SignalP"/>
    </source>
</evidence>
<name>A0ABR2TQ00_9ROSI</name>
<feature type="signal peptide" evidence="1">
    <location>
        <begin position="1"/>
        <end position="20"/>
    </location>
</feature>
<keyword evidence="3" id="KW-1185">Reference proteome</keyword>
<evidence type="ECO:0000313" key="3">
    <source>
        <dbReference type="Proteomes" id="UP001396334"/>
    </source>
</evidence>
<evidence type="ECO:0000313" key="2">
    <source>
        <dbReference type="EMBL" id="KAK9039550.1"/>
    </source>
</evidence>
<feature type="chain" id="PRO_5045286565" description="Secreted protein" evidence="1">
    <location>
        <begin position="21"/>
        <end position="101"/>
    </location>
</feature>
<dbReference type="Proteomes" id="UP001396334">
    <property type="component" value="Unassembled WGS sequence"/>
</dbReference>